<evidence type="ECO:0000313" key="20">
    <source>
        <dbReference type="EMBL" id="RWS16861.1"/>
    </source>
</evidence>
<comment type="function">
    <text evidence="13">Releases the supercoiling and torsional tension of DNA introduced during the DNA replication and transcription by transiently cleaving and rejoining one strand of the DNA duplex. Introduces a single-strand break via transesterification at a target site in duplex DNA. The scissile phosphodiester is attacked by the catalytic tyrosine of the enzyme, resulting in the formation of a DNA-(5'-phosphotyrosyl)-enzyme intermediate and the expulsion of a 3'-OH DNA strand. The free DNA strand than undergoes passage around the unbroken strand thus removing DNA supercoils. Finally, in the religation step, the DNA 3'-OH attacks the covalent intermediate to expel the active-site tyrosine and restore the DNA phosphodiester backbone. Weakly relaxes negative supercoils and displays a distinct preference for binding single-stranded DNA.</text>
</comment>
<evidence type="ECO:0000259" key="18">
    <source>
        <dbReference type="PROSITE" id="PS52039"/>
    </source>
</evidence>
<keyword evidence="9" id="KW-0238">DNA-binding</keyword>
<feature type="domain" description="Topo IA-type catalytic" evidence="18">
    <location>
        <begin position="989"/>
        <end position="1413"/>
    </location>
</feature>
<dbReference type="GO" id="GO:0005524">
    <property type="term" value="F:ATP binding"/>
    <property type="evidence" value="ECO:0007669"/>
    <property type="project" value="UniProtKB-KW"/>
</dbReference>
<dbReference type="OrthoDB" id="430051at2759"/>
<dbReference type="STRING" id="1965070.A0A443RNK0"/>
<dbReference type="PROSITE" id="PS51194">
    <property type="entry name" value="HELICASE_CTER"/>
    <property type="match status" value="1"/>
</dbReference>
<dbReference type="PROSITE" id="PS52039">
    <property type="entry name" value="TOPO_IA_2"/>
    <property type="match status" value="1"/>
</dbReference>
<comment type="catalytic activity">
    <reaction evidence="1">
        <text>ATP-independent breakage of single-stranded DNA, followed by passage and rejoining.</text>
        <dbReference type="EC" id="5.6.2.1"/>
    </reaction>
</comment>
<dbReference type="InterPro" id="IPR013826">
    <property type="entry name" value="Topo_IA_cen_sub3"/>
</dbReference>
<comment type="similarity">
    <text evidence="3">Belongs to the type IA topoisomerase family.</text>
</comment>
<dbReference type="EMBL" id="NCKU01000156">
    <property type="protein sequence ID" value="RWS16861.1"/>
    <property type="molecule type" value="Genomic_DNA"/>
</dbReference>
<dbReference type="CDD" id="cd00186">
    <property type="entry name" value="TOP1Ac"/>
    <property type="match status" value="1"/>
</dbReference>
<dbReference type="CDD" id="cd03362">
    <property type="entry name" value="TOPRIM_TopoIA_TopoIII"/>
    <property type="match status" value="1"/>
</dbReference>
<dbReference type="InterPro" id="IPR046931">
    <property type="entry name" value="HTH_61"/>
</dbReference>
<dbReference type="Pfam" id="PF00270">
    <property type="entry name" value="DEAD"/>
    <property type="match status" value="1"/>
</dbReference>
<dbReference type="InterPro" id="IPR006171">
    <property type="entry name" value="TOPRIM_dom"/>
</dbReference>
<dbReference type="SMART" id="SM00493">
    <property type="entry name" value="TOPRIM"/>
    <property type="match status" value="1"/>
</dbReference>
<evidence type="ECO:0000256" key="12">
    <source>
        <dbReference type="ARBA" id="ARBA00023242"/>
    </source>
</evidence>
<dbReference type="FunFam" id="1.10.290.10:FF:000001">
    <property type="entry name" value="DNA topoisomerase"/>
    <property type="match status" value="1"/>
</dbReference>
<keyword evidence="5" id="KW-0547">Nucleotide-binding</keyword>
<comment type="subcellular location">
    <subcellularLocation>
        <location evidence="2">Nucleus</location>
    </subcellularLocation>
</comment>
<dbReference type="InterPro" id="IPR023406">
    <property type="entry name" value="Topo_IA_AS"/>
</dbReference>
<dbReference type="InterPro" id="IPR013824">
    <property type="entry name" value="Topo_IA_cen_sub1"/>
</dbReference>
<feature type="compositionally biased region" description="Basic and acidic residues" evidence="14">
    <location>
        <begin position="45"/>
        <end position="57"/>
    </location>
</feature>
<evidence type="ECO:0000313" key="21">
    <source>
        <dbReference type="Proteomes" id="UP000285301"/>
    </source>
</evidence>
<dbReference type="Gene3D" id="1.10.3380.20">
    <property type="match status" value="1"/>
</dbReference>
<accession>A0A443RNK0</accession>
<evidence type="ECO:0000259" key="16">
    <source>
        <dbReference type="PROSITE" id="PS51192"/>
    </source>
</evidence>
<dbReference type="InterPro" id="IPR001650">
    <property type="entry name" value="Helicase_C-like"/>
</dbReference>
<dbReference type="Gene3D" id="1.10.460.10">
    <property type="entry name" value="Topoisomerase I, domain 2"/>
    <property type="match status" value="1"/>
</dbReference>
<dbReference type="SUPFAM" id="SSF56712">
    <property type="entry name" value="Prokaryotic type I DNA topoisomerase"/>
    <property type="match status" value="1"/>
</dbReference>
<evidence type="ECO:0000256" key="2">
    <source>
        <dbReference type="ARBA" id="ARBA00004123"/>
    </source>
</evidence>
<evidence type="ECO:0000313" key="19">
    <source>
        <dbReference type="EMBL" id="RWS16349.1"/>
    </source>
</evidence>
<dbReference type="EC" id="5.6.2.1" evidence="4"/>
<dbReference type="PROSITE" id="PS51192">
    <property type="entry name" value="HELICASE_ATP_BIND_1"/>
    <property type="match status" value="1"/>
</dbReference>
<dbReference type="Pfam" id="PF01131">
    <property type="entry name" value="Topoisom_bac"/>
    <property type="match status" value="1"/>
</dbReference>
<feature type="compositionally biased region" description="Basic and acidic residues" evidence="14">
    <location>
        <begin position="1"/>
        <end position="22"/>
    </location>
</feature>
<dbReference type="PROSITE" id="PS00396">
    <property type="entry name" value="TOPO_IA_1"/>
    <property type="match status" value="1"/>
</dbReference>
<dbReference type="GO" id="GO:0003917">
    <property type="term" value="F:DNA topoisomerase type I (single strand cut, ATP-independent) activity"/>
    <property type="evidence" value="ECO:0007669"/>
    <property type="project" value="UniProtKB-EC"/>
</dbReference>
<reference evidence="20 21" key="1">
    <citation type="journal article" date="2018" name="Gigascience">
        <title>Genomes of trombidid mites reveal novel predicted allergens and laterally-transferred genes associated with secondary metabolism.</title>
        <authorList>
            <person name="Dong X."/>
            <person name="Chaisiri K."/>
            <person name="Xia D."/>
            <person name="Armstrong S.D."/>
            <person name="Fang Y."/>
            <person name="Donnelly M.J."/>
            <person name="Kadowaki T."/>
            <person name="McGarry J.W."/>
            <person name="Darby A.C."/>
            <person name="Makepeace B.L."/>
        </authorList>
    </citation>
    <scope>NUCLEOTIDE SEQUENCE [LARGE SCALE GENOMIC DNA]</scope>
    <source>
        <strain evidence="20">UoL-WK</strain>
    </source>
</reference>
<dbReference type="Gene3D" id="2.70.20.10">
    <property type="entry name" value="Topoisomerase I, domain 3"/>
    <property type="match status" value="1"/>
</dbReference>
<keyword evidence="6" id="KW-0227">DNA damage</keyword>
<evidence type="ECO:0000256" key="9">
    <source>
        <dbReference type="ARBA" id="ARBA00023125"/>
    </source>
</evidence>
<dbReference type="SMART" id="SM00490">
    <property type="entry name" value="HELICc"/>
    <property type="match status" value="1"/>
</dbReference>
<dbReference type="Pfam" id="PF14520">
    <property type="entry name" value="HHH_5"/>
    <property type="match status" value="1"/>
</dbReference>
<dbReference type="InterPro" id="IPR014001">
    <property type="entry name" value="Helicase_ATP-bd"/>
</dbReference>
<dbReference type="Pfam" id="PF23546">
    <property type="entry name" value="Zn_ribbon_TOP3B"/>
    <property type="match status" value="1"/>
</dbReference>
<comment type="caution">
    <text evidence="20">The sequence shown here is derived from an EMBL/GenBank/DDBJ whole genome shotgun (WGS) entry which is preliminary data.</text>
</comment>
<feature type="domain" description="Helicase C-terminal" evidence="17">
    <location>
        <begin position="312"/>
        <end position="500"/>
    </location>
</feature>
<feature type="region of interest" description="Disordered" evidence="14">
    <location>
        <begin position="1193"/>
        <end position="1216"/>
    </location>
</feature>
<dbReference type="Pfam" id="PF01751">
    <property type="entry name" value="Toprim"/>
    <property type="match status" value="1"/>
</dbReference>
<name>A0A443RNK0_9ACAR</name>
<gene>
    <name evidence="19" type="ORF">B4U79_00602</name>
    <name evidence="20" type="ORF">B4U79_01968</name>
</gene>
<evidence type="ECO:0000256" key="1">
    <source>
        <dbReference type="ARBA" id="ARBA00000213"/>
    </source>
</evidence>
<evidence type="ECO:0000256" key="14">
    <source>
        <dbReference type="SAM" id="MobiDB-lite"/>
    </source>
</evidence>
<dbReference type="InterPro" id="IPR000380">
    <property type="entry name" value="Topo_IA"/>
</dbReference>
<organism evidence="20 21">
    <name type="scientific">Dinothrombium tinctorium</name>
    <dbReference type="NCBI Taxonomy" id="1965070"/>
    <lineage>
        <taxon>Eukaryota</taxon>
        <taxon>Metazoa</taxon>
        <taxon>Ecdysozoa</taxon>
        <taxon>Arthropoda</taxon>
        <taxon>Chelicerata</taxon>
        <taxon>Arachnida</taxon>
        <taxon>Acari</taxon>
        <taxon>Acariformes</taxon>
        <taxon>Trombidiformes</taxon>
        <taxon>Prostigmata</taxon>
        <taxon>Anystina</taxon>
        <taxon>Parasitengona</taxon>
        <taxon>Trombidioidea</taxon>
        <taxon>Trombidiidae</taxon>
        <taxon>Dinothrombium</taxon>
    </lineage>
</organism>
<dbReference type="CDD" id="cd18795">
    <property type="entry name" value="SF2_C_Ski2"/>
    <property type="match status" value="1"/>
</dbReference>
<feature type="region of interest" description="Disordered" evidence="14">
    <location>
        <begin position="1633"/>
        <end position="1671"/>
    </location>
</feature>
<dbReference type="GO" id="GO:0003677">
    <property type="term" value="F:DNA binding"/>
    <property type="evidence" value="ECO:0007669"/>
    <property type="project" value="UniProtKB-KW"/>
</dbReference>
<evidence type="ECO:0000256" key="13">
    <source>
        <dbReference type="ARBA" id="ARBA00056363"/>
    </source>
</evidence>
<dbReference type="CDD" id="cd18026">
    <property type="entry name" value="DEXHc_POLQ-like"/>
    <property type="match status" value="1"/>
</dbReference>
<feature type="compositionally biased region" description="Acidic residues" evidence="14">
    <location>
        <begin position="34"/>
        <end position="44"/>
    </location>
</feature>
<evidence type="ECO:0000256" key="5">
    <source>
        <dbReference type="ARBA" id="ARBA00022741"/>
    </source>
</evidence>
<keyword evidence="7" id="KW-0067">ATP-binding</keyword>
<dbReference type="Pfam" id="PF20470">
    <property type="entry name" value="HTH_61"/>
    <property type="match status" value="1"/>
</dbReference>
<dbReference type="InterPro" id="IPR034144">
    <property type="entry name" value="TOPRIM_TopoIII"/>
</dbReference>
<evidence type="ECO:0000256" key="8">
    <source>
        <dbReference type="ARBA" id="ARBA00023029"/>
    </source>
</evidence>
<proteinExistence type="inferred from homology"/>
<keyword evidence="21" id="KW-1185">Reference proteome</keyword>
<sequence>MSEETVLKRKDNLSDHESEASRKKEKVNHSFEVLFDDSEDENDLREESDSQKENREANKCDFFGLPPQVKHILTEKRNIHNLYEWQKELMLELNSNYRNVVYSLPTSGGKTLVAELMILKELLLNSKNALLILPYVSIVQEKIRQLSPFASEFNFLMEEYAGPKGVIPPKMRRKFKSLYIATIEKAHLLLTSLLQLNKLDKIGLLVIDELHMIGDGSSRGTVLETLIIKTKLAMAKHGFNIRIIGMSATLSNLDDFGKFLNADVYEKNYRPLALKEYVKCGSKIYEFIPEEEEPFKFHREINDDSIPEDPENLRILIKEILPHNSCLVFCPTKRHCENVTLMLCKFFDEMLPHKKCEKLALINQFIQINNGTMCKILKRSIPYGVVYHHSGLTAEERELIETAFLSGTLSCIVCTSTLAAGVNLPAQRVIIREPYIGRSFISVSSYKQMSGRAGRAGFGSEVGESILITSERDINSVKQLFIAPIMQCLSSLRLGGNGLSTLILSLFYLGFSTSLEDIKKIILNESLYGVQFHKKDEFFNVIYDSFSKLCDLKLISKFDNDSPFVVTPLGVGVVKGLINVDKCTRIYDQISQNLTSFNLSTDLHLIYLSTLPFDEDDFGISVDPAKFFDSYLALNDEEHKAATVIGIKPGAVTRFRQNGIVNEKLKRFYVTMIVYDVKKRITDLSVLSEKYDLQSGTLQLLLSQLATNASSLHRFVAEIKKFEKLESILENFSKTLFYCCTPELIPLLELPAVKIARAKQLYSAGFKTITDIAKASTNDLVRSVDKMSKKQAQEIIQKAKNFLLASADELVEEANELAMAVVLMIAEKPSLAESLAKILSNGHVKTRKGSNGACFIHEYRGAFNGISNCLFKFTSVCGHVMTSDFPGKYNNWDRVEPLELFSAPVIKKEANPNLHMPKFLQGEARNADYLVLWLDCDKEGENICFEVIDCVKTSMRISFYNPQTVFRARFSAITEKDVKNAMRSLVSPNKLEALSVDARQEADLRVGCAFTRFQTKYFHGKYGDLDSALISYGPCQTPTLGFCVDRHDKIQSFQPQPYWVLQVSLQGKSGPTINVDWEREREFNQSTAKSYLRRVKSQKKAIVISVSKKVKSKTRPQALNTVELLRVASAGLGIGPHHAMQLAEKLYTQGYISYPRTETTHYPANFDLIGTLNLQKSHPDYSTVVQKLISQKLNKPRSGHDAGDHPPITPMRTATQNDFSDRDSWRVYDYIVRHFIGTLSKDLIYEQTTINFLIGEEKFSKSGCHTLDPGFTEIMPWLSLPNDQRIDTDIKIGDEYFIVDVKLIERMTSPPDYLSEADLIALMEKHGIGTDASIPTHINNICLRNYVKVASGRRLIPTQLGIVLVHGYQKIDSELVESTTRSEVEKQLNEISIGKADYETVLKRTLLNFKNKFETFMANIGAMDELFEVSFSSLADSGKPLSRCGNCRRYLKLIAAKPARLYCNVCNQTLSVPQNGSYRQYKEVSCPLDNFELLYFTGNNKSFVFCPNCYNNPPFEEMKKLSGCNSCPNENCPQSMVFHEISTCSECSFNGKLVLDPGSGPPEWRIACNKCDFWYKSFKEAIKVNVENDNCGRCESKLIMIEYKKEHNPSELRGCMFCDESLSRLIFAKNPKNLRGRGRDHSSARGGYKRNMGGDIQTIDDFTDSSIRKER</sequence>
<dbReference type="Proteomes" id="UP000285301">
    <property type="component" value="Unassembled WGS sequence"/>
</dbReference>
<evidence type="ECO:0000256" key="7">
    <source>
        <dbReference type="ARBA" id="ARBA00022840"/>
    </source>
</evidence>
<keyword evidence="8" id="KW-0799">Topoisomerase</keyword>
<dbReference type="InterPro" id="IPR013825">
    <property type="entry name" value="Topo_IA_cen_sub2"/>
</dbReference>
<dbReference type="Gene3D" id="3.40.50.140">
    <property type="match status" value="1"/>
</dbReference>
<feature type="region of interest" description="Disordered" evidence="14">
    <location>
        <begin position="1"/>
        <end position="57"/>
    </location>
</feature>
<dbReference type="PRINTS" id="PR00417">
    <property type="entry name" value="PRTPISMRASEI"/>
</dbReference>
<reference evidence="20" key="2">
    <citation type="submission" date="2018-11" db="EMBL/GenBank/DDBJ databases">
        <title>Trombidioid mite genomics.</title>
        <authorList>
            <person name="Dong X."/>
        </authorList>
    </citation>
    <scope>NUCLEOTIDE SEQUENCE</scope>
    <source>
        <strain evidence="20">UoL-WK</strain>
    </source>
</reference>
<evidence type="ECO:0000256" key="11">
    <source>
        <dbReference type="ARBA" id="ARBA00023235"/>
    </source>
</evidence>
<dbReference type="Pfam" id="PF21099">
    <property type="entry name" value="POLQ_helical"/>
    <property type="match status" value="1"/>
</dbReference>
<evidence type="ECO:0000256" key="6">
    <source>
        <dbReference type="ARBA" id="ARBA00022763"/>
    </source>
</evidence>
<dbReference type="InterPro" id="IPR013497">
    <property type="entry name" value="Topo_IA_cen"/>
</dbReference>
<dbReference type="EMBL" id="NCKU01000244">
    <property type="protein sequence ID" value="RWS16349.1"/>
    <property type="molecule type" value="Genomic_DNA"/>
</dbReference>
<evidence type="ECO:0000259" key="15">
    <source>
        <dbReference type="PROSITE" id="PS50880"/>
    </source>
</evidence>
<evidence type="ECO:0000256" key="4">
    <source>
        <dbReference type="ARBA" id="ARBA00012891"/>
    </source>
</evidence>
<dbReference type="Gene3D" id="1.10.150.20">
    <property type="entry name" value="5' to 3' exonuclease, C-terminal subdomain"/>
    <property type="match status" value="1"/>
</dbReference>
<feature type="domain" description="Toprim" evidence="15">
    <location>
        <begin position="821"/>
        <end position="961"/>
    </location>
</feature>
<dbReference type="PROSITE" id="PS50880">
    <property type="entry name" value="TOPRIM"/>
    <property type="match status" value="1"/>
</dbReference>
<evidence type="ECO:0000259" key="17">
    <source>
        <dbReference type="PROSITE" id="PS51194"/>
    </source>
</evidence>
<dbReference type="Pfam" id="PF00271">
    <property type="entry name" value="Helicase_C"/>
    <property type="match status" value="1"/>
</dbReference>
<dbReference type="PANTHER" id="PTHR11390:SF20">
    <property type="entry name" value="DNA TOPOISOMERASE 3-BETA-1"/>
    <property type="match status" value="1"/>
</dbReference>
<dbReference type="SMART" id="SM00436">
    <property type="entry name" value="TOP1Bc"/>
    <property type="match status" value="1"/>
</dbReference>
<dbReference type="InterPro" id="IPR056452">
    <property type="entry name" value="Zn_ribbon_TOP3B"/>
</dbReference>
<dbReference type="FunFam" id="3.40.50.140:FF:000002">
    <property type="entry name" value="DNA topoisomerase"/>
    <property type="match status" value="1"/>
</dbReference>
<keyword evidence="10" id="KW-0234">DNA repair</keyword>
<dbReference type="Gene3D" id="1.10.290.10">
    <property type="entry name" value="Topoisomerase I, domain 4"/>
    <property type="match status" value="1"/>
</dbReference>
<dbReference type="SMART" id="SM00487">
    <property type="entry name" value="DEXDc"/>
    <property type="match status" value="1"/>
</dbReference>
<dbReference type="SUPFAM" id="SSF158702">
    <property type="entry name" value="Sec63 N-terminal domain-like"/>
    <property type="match status" value="1"/>
</dbReference>
<dbReference type="SUPFAM" id="SSF52540">
    <property type="entry name" value="P-loop containing nucleoside triphosphate hydrolases"/>
    <property type="match status" value="1"/>
</dbReference>
<keyword evidence="12" id="KW-0539">Nucleus</keyword>
<dbReference type="GO" id="GO:0006310">
    <property type="term" value="P:DNA recombination"/>
    <property type="evidence" value="ECO:0007669"/>
    <property type="project" value="TreeGrafter"/>
</dbReference>
<dbReference type="InterPro" id="IPR023405">
    <property type="entry name" value="Topo_IA_core_domain"/>
</dbReference>
<protein>
    <recommendedName>
        <fullName evidence="4">DNA topoisomerase</fullName>
        <ecNumber evidence="4">5.6.2.1</ecNumber>
    </recommendedName>
</protein>
<dbReference type="SMART" id="SM00437">
    <property type="entry name" value="TOP1Ac"/>
    <property type="match status" value="1"/>
</dbReference>
<dbReference type="InterPro" id="IPR027417">
    <property type="entry name" value="P-loop_NTPase"/>
</dbReference>
<keyword evidence="11 20" id="KW-0413">Isomerase</keyword>
<dbReference type="GO" id="GO:0006302">
    <property type="term" value="P:double-strand break repair"/>
    <property type="evidence" value="ECO:0007669"/>
    <property type="project" value="UniProtKB-ARBA"/>
</dbReference>
<dbReference type="GO" id="GO:0006265">
    <property type="term" value="P:DNA topological change"/>
    <property type="evidence" value="ECO:0007669"/>
    <property type="project" value="InterPro"/>
</dbReference>
<dbReference type="FunFam" id="3.40.50.300:FF:000813">
    <property type="entry name" value="helicase POLQ-like isoform X1"/>
    <property type="match status" value="1"/>
</dbReference>
<dbReference type="GO" id="GO:0005634">
    <property type="term" value="C:nucleus"/>
    <property type="evidence" value="ECO:0007669"/>
    <property type="project" value="UniProtKB-SubCell"/>
</dbReference>
<dbReference type="InterPro" id="IPR003601">
    <property type="entry name" value="Topo_IA_2"/>
</dbReference>
<dbReference type="InterPro" id="IPR011545">
    <property type="entry name" value="DEAD/DEAH_box_helicase_dom"/>
</dbReference>
<dbReference type="Gene3D" id="3.40.50.300">
    <property type="entry name" value="P-loop containing nucleotide triphosphate hydrolases"/>
    <property type="match status" value="2"/>
</dbReference>
<feature type="domain" description="Helicase ATP-binding" evidence="16">
    <location>
        <begin position="91"/>
        <end position="268"/>
    </location>
</feature>
<dbReference type="PANTHER" id="PTHR11390">
    <property type="entry name" value="PROKARYOTIC DNA TOPOISOMERASE"/>
    <property type="match status" value="1"/>
</dbReference>
<dbReference type="InterPro" id="IPR003602">
    <property type="entry name" value="Topo_IA_DNA-bd_dom"/>
</dbReference>
<evidence type="ECO:0000256" key="10">
    <source>
        <dbReference type="ARBA" id="ARBA00023204"/>
    </source>
</evidence>
<evidence type="ECO:0000256" key="3">
    <source>
        <dbReference type="ARBA" id="ARBA00009446"/>
    </source>
</evidence>
<dbReference type="InterPro" id="IPR048960">
    <property type="entry name" value="POLQ-like_helical"/>
</dbReference>